<dbReference type="InterPro" id="IPR035965">
    <property type="entry name" value="PAS-like_dom_sf"/>
</dbReference>
<evidence type="ECO:0000313" key="5">
    <source>
        <dbReference type="EMBL" id="MER2491216.1"/>
    </source>
</evidence>
<evidence type="ECO:0000313" key="6">
    <source>
        <dbReference type="Proteomes" id="UP001467690"/>
    </source>
</evidence>
<feature type="coiled-coil region" evidence="1">
    <location>
        <begin position="254"/>
        <end position="292"/>
    </location>
</feature>
<feature type="domain" description="PAS" evidence="2">
    <location>
        <begin position="131"/>
        <end position="184"/>
    </location>
</feature>
<keyword evidence="5" id="KW-0808">Transferase</keyword>
<dbReference type="PANTHER" id="PTHR46663">
    <property type="entry name" value="DIGUANYLATE CYCLASE DGCT-RELATED"/>
    <property type="match status" value="1"/>
</dbReference>
<organism evidence="5 6">
    <name type="scientific">Catenovulum sediminis</name>
    <dbReference type="NCBI Taxonomy" id="1740262"/>
    <lineage>
        <taxon>Bacteria</taxon>
        <taxon>Pseudomonadati</taxon>
        <taxon>Pseudomonadota</taxon>
        <taxon>Gammaproteobacteria</taxon>
        <taxon>Alteromonadales</taxon>
        <taxon>Alteromonadaceae</taxon>
        <taxon>Catenovulum</taxon>
    </lineage>
</organism>
<dbReference type="SMART" id="SM00267">
    <property type="entry name" value="GGDEF"/>
    <property type="match status" value="1"/>
</dbReference>
<dbReference type="Gene3D" id="3.30.450.20">
    <property type="entry name" value="PAS domain"/>
    <property type="match status" value="2"/>
</dbReference>
<dbReference type="SUPFAM" id="SSF55785">
    <property type="entry name" value="PYP-like sensor domain (PAS domain)"/>
    <property type="match status" value="2"/>
</dbReference>
<dbReference type="InterPro" id="IPR000160">
    <property type="entry name" value="GGDEF_dom"/>
</dbReference>
<dbReference type="PROSITE" id="PS50887">
    <property type="entry name" value="GGDEF"/>
    <property type="match status" value="1"/>
</dbReference>
<evidence type="ECO:0000259" key="2">
    <source>
        <dbReference type="PROSITE" id="PS50112"/>
    </source>
</evidence>
<dbReference type="Gene3D" id="3.30.70.270">
    <property type="match status" value="1"/>
</dbReference>
<dbReference type="EMBL" id="JBELOE010000093">
    <property type="protein sequence ID" value="MER2491216.1"/>
    <property type="molecule type" value="Genomic_DNA"/>
</dbReference>
<protein>
    <submittedName>
        <fullName evidence="5">Diguanylate cyclase</fullName>
        <ecNumber evidence="5">2.7.7.65</ecNumber>
    </submittedName>
</protein>
<gene>
    <name evidence="5" type="ORF">ABS311_04900</name>
</gene>
<reference evidence="5 6" key="1">
    <citation type="submission" date="2024-06" db="EMBL/GenBank/DDBJ databases">
        <authorList>
            <person name="Chen R.Y."/>
        </authorList>
    </citation>
    <scope>NUCLEOTIDE SEQUENCE [LARGE SCALE GENOMIC DNA]</scope>
    <source>
        <strain evidence="5 6">D2</strain>
    </source>
</reference>
<feature type="domain" description="PAC" evidence="3">
    <location>
        <begin position="209"/>
        <end position="263"/>
    </location>
</feature>
<evidence type="ECO:0000259" key="3">
    <source>
        <dbReference type="PROSITE" id="PS50113"/>
    </source>
</evidence>
<evidence type="ECO:0000259" key="4">
    <source>
        <dbReference type="PROSITE" id="PS50887"/>
    </source>
</evidence>
<keyword evidence="5" id="KW-0548">Nucleotidyltransferase</keyword>
<keyword evidence="6" id="KW-1185">Reference proteome</keyword>
<dbReference type="SUPFAM" id="SSF55073">
    <property type="entry name" value="Nucleotide cyclase"/>
    <property type="match status" value="1"/>
</dbReference>
<sequence length="471" mass="53956">MQNVNELNLLKLLEHAHIGVVFHRWDTSILYANPMALALLEMTSEQIIGKNAFDPQWNFIDADGKKLLVDNYPVKKVIRSRQRITNETMGIISHINAEIKWFLVNAYCDIGKTEQDSFVVVTFNDISDIKTLFSFQEIVENTQDIVIVTEAQDIEYPTGPKIIYVNKAFENLTGYKAEEVIGETPRILQGTLTDEAAKGRIREALIKHQKITETLLNYDCKGRPYWIEINVVPLKNNYGEVTHFAAIQRNVSERKFHLEQLKKRNSDLKQLKQNLERLVNDRTLELQKAKNQLESIAFYDPLTDVPNRRLFIDLANKLIKSAERHNFKIAFGLLDIDDFKMLNDTYGHDVGDLVLISLAHFLKSFFRSEDVYCRYGGEEFAFAILLKDEQSVTALANRILEGIDKLSVALPTSETAHTENTKALSITASIGLKYCDPTTQQKIDLEKALKCCDVAMYQAKYNGKNQYKIHQ</sequence>
<dbReference type="Pfam" id="PF13426">
    <property type="entry name" value="PAS_9"/>
    <property type="match status" value="2"/>
</dbReference>
<comment type="caution">
    <text evidence="5">The sequence shown here is derived from an EMBL/GenBank/DDBJ whole genome shotgun (WGS) entry which is preliminary data.</text>
</comment>
<dbReference type="CDD" id="cd01949">
    <property type="entry name" value="GGDEF"/>
    <property type="match status" value="1"/>
</dbReference>
<keyword evidence="1" id="KW-0175">Coiled coil</keyword>
<dbReference type="CDD" id="cd00130">
    <property type="entry name" value="PAS"/>
    <property type="match status" value="2"/>
</dbReference>
<name>A0ABV1REL0_9ALTE</name>
<dbReference type="PROSITE" id="PS50112">
    <property type="entry name" value="PAS"/>
    <property type="match status" value="2"/>
</dbReference>
<dbReference type="NCBIfam" id="TIGR00254">
    <property type="entry name" value="GGDEF"/>
    <property type="match status" value="1"/>
</dbReference>
<dbReference type="SMART" id="SM00091">
    <property type="entry name" value="PAS"/>
    <property type="match status" value="2"/>
</dbReference>
<dbReference type="PANTHER" id="PTHR46663:SF3">
    <property type="entry name" value="SLL0267 PROTEIN"/>
    <property type="match status" value="1"/>
</dbReference>
<feature type="domain" description="GGDEF" evidence="4">
    <location>
        <begin position="327"/>
        <end position="471"/>
    </location>
</feature>
<dbReference type="InterPro" id="IPR043128">
    <property type="entry name" value="Rev_trsase/Diguanyl_cyclase"/>
</dbReference>
<dbReference type="Proteomes" id="UP001467690">
    <property type="component" value="Unassembled WGS sequence"/>
</dbReference>
<dbReference type="GO" id="GO:0052621">
    <property type="term" value="F:diguanylate cyclase activity"/>
    <property type="evidence" value="ECO:0007669"/>
    <property type="project" value="UniProtKB-EC"/>
</dbReference>
<dbReference type="Pfam" id="PF00990">
    <property type="entry name" value="GGDEF"/>
    <property type="match status" value="1"/>
</dbReference>
<dbReference type="InterPro" id="IPR029787">
    <property type="entry name" value="Nucleotide_cyclase"/>
</dbReference>
<dbReference type="RefSeq" id="WP_143871542.1">
    <property type="nucleotide sequence ID" value="NZ_CP041660.1"/>
</dbReference>
<dbReference type="NCBIfam" id="TIGR00229">
    <property type="entry name" value="sensory_box"/>
    <property type="match status" value="1"/>
</dbReference>
<accession>A0ABV1REL0</accession>
<dbReference type="PROSITE" id="PS50113">
    <property type="entry name" value="PAC"/>
    <property type="match status" value="1"/>
</dbReference>
<proteinExistence type="predicted"/>
<dbReference type="InterPro" id="IPR052163">
    <property type="entry name" value="DGC-Regulatory_Protein"/>
</dbReference>
<dbReference type="InterPro" id="IPR000700">
    <property type="entry name" value="PAS-assoc_C"/>
</dbReference>
<dbReference type="EC" id="2.7.7.65" evidence="5"/>
<evidence type="ECO:0000256" key="1">
    <source>
        <dbReference type="SAM" id="Coils"/>
    </source>
</evidence>
<dbReference type="InterPro" id="IPR000014">
    <property type="entry name" value="PAS"/>
</dbReference>
<feature type="domain" description="PAS" evidence="2">
    <location>
        <begin position="5"/>
        <end position="81"/>
    </location>
</feature>